<feature type="transmembrane region" description="Helical" evidence="1">
    <location>
        <begin position="6"/>
        <end position="29"/>
    </location>
</feature>
<accession>A0A267ECN3</accession>
<comment type="caution">
    <text evidence="2">The sequence shown here is derived from an EMBL/GenBank/DDBJ whole genome shotgun (WGS) entry which is preliminary data.</text>
</comment>
<dbReference type="Proteomes" id="UP000215902">
    <property type="component" value="Unassembled WGS sequence"/>
</dbReference>
<dbReference type="EMBL" id="NIVC01001446">
    <property type="protein sequence ID" value="PAA67872.1"/>
    <property type="molecule type" value="Genomic_DNA"/>
</dbReference>
<keyword evidence="4" id="KW-1185">Reference proteome</keyword>
<protein>
    <submittedName>
        <fullName evidence="2">Uncharacterized protein</fullName>
    </submittedName>
</protein>
<evidence type="ECO:0000313" key="4">
    <source>
        <dbReference type="Proteomes" id="UP000215902"/>
    </source>
</evidence>
<feature type="non-terminal residue" evidence="2">
    <location>
        <position position="1"/>
    </location>
</feature>
<keyword evidence="1" id="KW-0472">Membrane</keyword>
<proteinExistence type="predicted"/>
<sequence length="74" mass="8326">SIMPTINQVFLANVVGLPVLYASYAIGFYKSPSLRRRIKRTNVSLYNSHYQFMDILGVSLGTMQRLVAEEEAAD</sequence>
<evidence type="ECO:0000256" key="1">
    <source>
        <dbReference type="SAM" id="Phobius"/>
    </source>
</evidence>
<dbReference type="EMBL" id="NIVC01002352">
    <property type="protein sequence ID" value="PAA58637.1"/>
    <property type="molecule type" value="Genomic_DNA"/>
</dbReference>
<name>A0A267ECN3_9PLAT</name>
<reference evidence="2 4" key="1">
    <citation type="submission" date="2017-06" db="EMBL/GenBank/DDBJ databases">
        <title>A platform for efficient transgenesis in Macrostomum lignano, a flatworm model organism for stem cell research.</title>
        <authorList>
            <person name="Berezikov E."/>
        </authorList>
    </citation>
    <scope>NUCLEOTIDE SEQUENCE [LARGE SCALE GENOMIC DNA]</scope>
    <source>
        <strain evidence="2">DV1</strain>
        <tissue evidence="2">Whole organism</tissue>
    </source>
</reference>
<organism evidence="2 4">
    <name type="scientific">Macrostomum lignano</name>
    <dbReference type="NCBI Taxonomy" id="282301"/>
    <lineage>
        <taxon>Eukaryota</taxon>
        <taxon>Metazoa</taxon>
        <taxon>Spiralia</taxon>
        <taxon>Lophotrochozoa</taxon>
        <taxon>Platyhelminthes</taxon>
        <taxon>Rhabditophora</taxon>
        <taxon>Macrostomorpha</taxon>
        <taxon>Macrostomida</taxon>
        <taxon>Macrostomidae</taxon>
        <taxon>Macrostomum</taxon>
    </lineage>
</organism>
<dbReference type="AlphaFoldDB" id="A0A267ECN3"/>
<keyword evidence="1" id="KW-0812">Transmembrane</keyword>
<evidence type="ECO:0000313" key="2">
    <source>
        <dbReference type="EMBL" id="PAA58637.1"/>
    </source>
</evidence>
<keyword evidence="1" id="KW-1133">Transmembrane helix</keyword>
<evidence type="ECO:0000313" key="3">
    <source>
        <dbReference type="EMBL" id="PAA67872.1"/>
    </source>
</evidence>
<gene>
    <name evidence="3" type="ORF">BOX15_Mlig020892g1</name>
    <name evidence="2" type="ORF">BOX15_Mlig023274g1</name>
</gene>